<accession>A0A645IAT2</accession>
<sequence length="125" mass="14567">MAILVVYKFKMIYIKNTDGKDTPIFPKVFIHIFGFLHKNSAVIQPRQKIGFCIAFQLVIHTEQLFMQARLFFQSLFQSGIDGTNFFGMDNPLPILHKITINQLFRFEQLRIEHDGARLSCFGLKQ</sequence>
<gene>
    <name evidence="1" type="ORF">SDC9_195835</name>
</gene>
<name>A0A645IAT2_9ZZZZ</name>
<evidence type="ECO:0000313" key="1">
    <source>
        <dbReference type="EMBL" id="MPN48230.1"/>
    </source>
</evidence>
<protein>
    <submittedName>
        <fullName evidence="1">Uncharacterized protein</fullName>
    </submittedName>
</protein>
<dbReference type="AlphaFoldDB" id="A0A645IAT2"/>
<organism evidence="1">
    <name type="scientific">bioreactor metagenome</name>
    <dbReference type="NCBI Taxonomy" id="1076179"/>
    <lineage>
        <taxon>unclassified sequences</taxon>
        <taxon>metagenomes</taxon>
        <taxon>ecological metagenomes</taxon>
    </lineage>
</organism>
<comment type="caution">
    <text evidence="1">The sequence shown here is derived from an EMBL/GenBank/DDBJ whole genome shotgun (WGS) entry which is preliminary data.</text>
</comment>
<dbReference type="EMBL" id="VSSQ01110356">
    <property type="protein sequence ID" value="MPN48230.1"/>
    <property type="molecule type" value="Genomic_DNA"/>
</dbReference>
<proteinExistence type="predicted"/>
<reference evidence="1" key="1">
    <citation type="submission" date="2019-08" db="EMBL/GenBank/DDBJ databases">
        <authorList>
            <person name="Kucharzyk K."/>
            <person name="Murdoch R.W."/>
            <person name="Higgins S."/>
            <person name="Loffler F."/>
        </authorList>
    </citation>
    <scope>NUCLEOTIDE SEQUENCE</scope>
</reference>